<dbReference type="Pfam" id="PF13333">
    <property type="entry name" value="rve_2"/>
    <property type="match status" value="1"/>
</dbReference>
<sequence length="297" mass="35268">MKFQLIEQVIRENGFPQLIQYFCKLADVSRSGYYNWLKAEDARQKRAQKDEADYEIIKKVYTQRKGKVGALPIKMILENDENIVMNHKRIRRIMKKYNLVCKIRRANPYKQMAKATQEHKTCENKLKRQFDQQEPHKVLLTDITYIYYAKGQKAYLSAIKDGATREILAYYLSTSLKMDIVYTTLDQLMKREDFTPHPECLIHSDQGIHYTHPEFQKKVRDLGMDQSMSRRGNCWDNAPMESFFGHMKDTIDFKTCASVLEVRLAIEEYIEFYNQERYQWSLQKMTPVQYRGHLLAA</sequence>
<dbReference type="EMBL" id="ATAE01000024">
    <property type="protein sequence ID" value="ERN53456.1"/>
    <property type="molecule type" value="Genomic_DNA"/>
</dbReference>
<dbReference type="InterPro" id="IPR036397">
    <property type="entry name" value="RNaseH_sf"/>
</dbReference>
<dbReference type="Pfam" id="PF13276">
    <property type="entry name" value="HTH_21"/>
    <property type="match status" value="1"/>
</dbReference>
<proteinExistence type="predicted"/>
<reference evidence="3 4" key="1">
    <citation type="journal article" date="2013" name="Genome Announc.">
        <title>Genome Sequence of the Extreme Obligate Alkaliphile Bacillus marmarensis Strain DSM 21297.</title>
        <authorList>
            <person name="Wernick D.G."/>
            <person name="Choi K.Y."/>
            <person name="Tat C.A."/>
            <person name="Lafontaine Rivera J.G."/>
            <person name="Liao J.C."/>
        </authorList>
    </citation>
    <scope>NUCLEOTIDE SEQUENCE [LARGE SCALE GENOMIC DNA]</scope>
    <source>
        <strain evidence="3 4">DSM 21297</strain>
    </source>
</reference>
<dbReference type="PANTHER" id="PTHR46889">
    <property type="entry name" value="TRANSPOSASE INSF FOR INSERTION SEQUENCE IS3B-RELATED"/>
    <property type="match status" value="1"/>
</dbReference>
<dbReference type="NCBIfam" id="NF033516">
    <property type="entry name" value="transpos_IS3"/>
    <property type="match status" value="1"/>
</dbReference>
<keyword evidence="4" id="KW-1185">Reference proteome</keyword>
<dbReference type="PATRIC" id="fig|1188261.3.peg.1710"/>
<organism evidence="3 4">
    <name type="scientific">Alkalihalophilus marmarensis DSM 21297</name>
    <dbReference type="NCBI Taxonomy" id="1188261"/>
    <lineage>
        <taxon>Bacteria</taxon>
        <taxon>Bacillati</taxon>
        <taxon>Bacillota</taxon>
        <taxon>Bacilli</taxon>
        <taxon>Bacillales</taxon>
        <taxon>Bacillaceae</taxon>
        <taxon>Alkalihalophilus</taxon>
    </lineage>
</organism>
<comment type="caution">
    <text evidence="3">The sequence shown here is derived from an EMBL/GenBank/DDBJ whole genome shotgun (WGS) entry which is preliminary data.</text>
</comment>
<evidence type="ECO:0000313" key="3">
    <source>
        <dbReference type="EMBL" id="ERN53456.1"/>
    </source>
</evidence>
<evidence type="ECO:0000313" key="4">
    <source>
        <dbReference type="Proteomes" id="UP000017170"/>
    </source>
</evidence>
<evidence type="ECO:0000256" key="1">
    <source>
        <dbReference type="ARBA" id="ARBA00002286"/>
    </source>
</evidence>
<feature type="domain" description="Integrase catalytic" evidence="2">
    <location>
        <begin position="131"/>
        <end position="295"/>
    </location>
</feature>
<dbReference type="Proteomes" id="UP000017170">
    <property type="component" value="Unassembled WGS sequence"/>
</dbReference>
<name>U6SS42_9BACI</name>
<dbReference type="PROSITE" id="PS50994">
    <property type="entry name" value="INTEGRASE"/>
    <property type="match status" value="1"/>
</dbReference>
<dbReference type="InterPro" id="IPR050900">
    <property type="entry name" value="Transposase_IS3/IS150/IS904"/>
</dbReference>
<protein>
    <recommendedName>
        <fullName evidence="2">Integrase catalytic domain-containing protein</fullName>
    </recommendedName>
</protein>
<dbReference type="SUPFAM" id="SSF53098">
    <property type="entry name" value="Ribonuclease H-like"/>
    <property type="match status" value="1"/>
</dbReference>
<dbReference type="InterPro" id="IPR048020">
    <property type="entry name" value="Transpos_IS3"/>
</dbReference>
<dbReference type="Pfam" id="PF00665">
    <property type="entry name" value="rve"/>
    <property type="match status" value="1"/>
</dbReference>
<dbReference type="InterPro" id="IPR025948">
    <property type="entry name" value="HTH-like_dom"/>
</dbReference>
<gene>
    <name evidence="3" type="ORF">A33I_11335</name>
</gene>
<dbReference type="GO" id="GO:0015074">
    <property type="term" value="P:DNA integration"/>
    <property type="evidence" value="ECO:0007669"/>
    <property type="project" value="InterPro"/>
</dbReference>
<dbReference type="PANTHER" id="PTHR46889:SF4">
    <property type="entry name" value="TRANSPOSASE INSO FOR INSERTION SEQUENCE ELEMENT IS911B-RELATED"/>
    <property type="match status" value="1"/>
</dbReference>
<dbReference type="Gene3D" id="3.30.420.10">
    <property type="entry name" value="Ribonuclease H-like superfamily/Ribonuclease H"/>
    <property type="match status" value="1"/>
</dbReference>
<dbReference type="InterPro" id="IPR012337">
    <property type="entry name" value="RNaseH-like_sf"/>
</dbReference>
<dbReference type="AlphaFoldDB" id="U6SS42"/>
<evidence type="ECO:0000259" key="2">
    <source>
        <dbReference type="PROSITE" id="PS50994"/>
    </source>
</evidence>
<accession>U6SS42</accession>
<comment type="function">
    <text evidence="1">Involved in the transposition of the insertion sequence.</text>
</comment>
<dbReference type="InterPro" id="IPR001584">
    <property type="entry name" value="Integrase_cat-core"/>
</dbReference>
<dbReference type="GO" id="GO:0003676">
    <property type="term" value="F:nucleic acid binding"/>
    <property type="evidence" value="ECO:0007669"/>
    <property type="project" value="InterPro"/>
</dbReference>